<dbReference type="PANTHER" id="PTHR24083">
    <property type="entry name" value="NUCLEAR HORMONE RECEPTOR"/>
    <property type="match status" value="1"/>
</dbReference>
<dbReference type="SMART" id="SM00430">
    <property type="entry name" value="HOLI"/>
    <property type="match status" value="1"/>
</dbReference>
<feature type="domain" description="Nuclear receptor" evidence="13">
    <location>
        <begin position="82"/>
        <end position="157"/>
    </location>
</feature>
<evidence type="ECO:0000256" key="1">
    <source>
        <dbReference type="ARBA" id="ARBA00004123"/>
    </source>
</evidence>
<evidence type="ECO:0000256" key="10">
    <source>
        <dbReference type="ARBA" id="ARBA00023242"/>
    </source>
</evidence>
<dbReference type="InterPro" id="IPR050274">
    <property type="entry name" value="Nuclear_hormone_rcpt_NR2"/>
</dbReference>
<evidence type="ECO:0000256" key="3">
    <source>
        <dbReference type="ARBA" id="ARBA00022723"/>
    </source>
</evidence>
<gene>
    <name evidence="15" type="primary">NR2F1</name>
</gene>
<dbReference type="Bgee" id="ENSMFAG00000042083">
    <property type="expression patterns" value="Expressed in temporal lobe and 10 other cell types or tissues"/>
</dbReference>
<feature type="compositionally biased region" description="Gly residues" evidence="12">
    <location>
        <begin position="408"/>
        <end position="419"/>
    </location>
</feature>
<reference evidence="15" key="2">
    <citation type="submission" date="2025-08" db="UniProtKB">
        <authorList>
            <consortium name="Ensembl"/>
        </authorList>
    </citation>
    <scope>IDENTIFICATION</scope>
</reference>
<dbReference type="SUPFAM" id="SSF57716">
    <property type="entry name" value="Glucocorticoid receptor-like (DNA-binding domain)"/>
    <property type="match status" value="1"/>
</dbReference>
<dbReference type="PROSITE" id="PS51030">
    <property type="entry name" value="NUCLEAR_REC_DBD_2"/>
    <property type="match status" value="1"/>
</dbReference>
<dbReference type="PRINTS" id="PR00047">
    <property type="entry name" value="STROIDFINGER"/>
</dbReference>
<feature type="domain" description="NR LBD" evidence="14">
    <location>
        <begin position="183"/>
        <end position="409"/>
    </location>
</feature>
<evidence type="ECO:0000256" key="5">
    <source>
        <dbReference type="ARBA" id="ARBA00022833"/>
    </source>
</evidence>
<evidence type="ECO:0000259" key="14">
    <source>
        <dbReference type="PROSITE" id="PS51843"/>
    </source>
</evidence>
<dbReference type="Pfam" id="PF00104">
    <property type="entry name" value="Hormone_recep"/>
    <property type="match status" value="1"/>
</dbReference>
<dbReference type="InterPro" id="IPR000536">
    <property type="entry name" value="Nucl_hrmn_rcpt_lig-bd"/>
</dbReference>
<dbReference type="AlphaFoldDB" id="A0A7N9D750"/>
<keyword evidence="8 11" id="KW-0804">Transcription</keyword>
<evidence type="ECO:0000256" key="11">
    <source>
        <dbReference type="RuleBase" id="RU004334"/>
    </source>
</evidence>
<dbReference type="Pfam" id="PF00105">
    <property type="entry name" value="zf-C4"/>
    <property type="match status" value="1"/>
</dbReference>
<dbReference type="Ensembl" id="ENSMFAT00000089317.1">
    <property type="protein sequence ID" value="ENSMFAP00000058323.1"/>
    <property type="gene ID" value="ENSMFAG00000042083.2"/>
</dbReference>
<keyword evidence="3 11" id="KW-0479">Metal-binding</keyword>
<feature type="region of interest" description="Disordered" evidence="12">
    <location>
        <begin position="1"/>
        <end position="80"/>
    </location>
</feature>
<evidence type="ECO:0000256" key="2">
    <source>
        <dbReference type="ARBA" id="ARBA00006421"/>
    </source>
</evidence>
<organism evidence="15 16">
    <name type="scientific">Macaca fascicularis</name>
    <name type="common">Crab-eating macaque</name>
    <name type="synonym">Cynomolgus monkey</name>
    <dbReference type="NCBI Taxonomy" id="9541"/>
    <lineage>
        <taxon>Eukaryota</taxon>
        <taxon>Metazoa</taxon>
        <taxon>Chordata</taxon>
        <taxon>Craniata</taxon>
        <taxon>Vertebrata</taxon>
        <taxon>Euteleostomi</taxon>
        <taxon>Mammalia</taxon>
        <taxon>Eutheria</taxon>
        <taxon>Euarchontoglires</taxon>
        <taxon>Primates</taxon>
        <taxon>Haplorrhini</taxon>
        <taxon>Catarrhini</taxon>
        <taxon>Cercopithecidae</taxon>
        <taxon>Cercopithecinae</taxon>
        <taxon>Macaca</taxon>
    </lineage>
</organism>
<dbReference type="CDD" id="cd06948">
    <property type="entry name" value="NR_LBD_COUP-TF"/>
    <property type="match status" value="1"/>
</dbReference>
<accession>A0A7N9D750</accession>
<keyword evidence="6 11" id="KW-0805">Transcription regulation</keyword>
<keyword evidence="7 11" id="KW-0238">DNA-binding</keyword>
<comment type="similarity">
    <text evidence="2">Belongs to the nuclear hormone receptor family. NR2 subfamily.</text>
</comment>
<dbReference type="PROSITE" id="PS00031">
    <property type="entry name" value="NUCLEAR_REC_DBD_1"/>
    <property type="match status" value="1"/>
</dbReference>
<dbReference type="InterPro" id="IPR001723">
    <property type="entry name" value="Nuclear_hrmn_rcpt"/>
</dbReference>
<keyword evidence="10 11" id="KW-0539">Nucleus</keyword>
<keyword evidence="9 11" id="KW-0675">Receptor</keyword>
<dbReference type="PRINTS" id="PR01282">
    <property type="entry name" value="COUPTNFACTOR"/>
</dbReference>
<dbReference type="InterPro" id="IPR013088">
    <property type="entry name" value="Znf_NHR/GATA"/>
</dbReference>
<protein>
    <submittedName>
        <fullName evidence="15">Nuclear receptor subfamily 2 group F member 1</fullName>
    </submittedName>
</protein>
<dbReference type="FunFam" id="3.30.50.10:FF:000016">
    <property type="entry name" value="Nuclear receptor subfamily 2 group F member 1"/>
    <property type="match status" value="1"/>
</dbReference>
<name>A0A7N9D750_MACFA</name>
<reference evidence="15" key="3">
    <citation type="submission" date="2025-09" db="UniProtKB">
        <authorList>
            <consortium name="Ensembl"/>
        </authorList>
    </citation>
    <scope>IDENTIFICATION</scope>
</reference>
<reference evidence="15 16" key="1">
    <citation type="submission" date="2013-03" db="EMBL/GenBank/DDBJ databases">
        <authorList>
            <person name="Warren W."/>
            <person name="Wilson R.K."/>
        </authorList>
    </citation>
    <scope>NUCLEOTIDE SEQUENCE</scope>
</reference>
<dbReference type="PROSITE" id="PS51843">
    <property type="entry name" value="NR_LBD"/>
    <property type="match status" value="1"/>
</dbReference>
<evidence type="ECO:0000256" key="6">
    <source>
        <dbReference type="ARBA" id="ARBA00023015"/>
    </source>
</evidence>
<evidence type="ECO:0000256" key="8">
    <source>
        <dbReference type="ARBA" id="ARBA00023163"/>
    </source>
</evidence>
<dbReference type="SUPFAM" id="SSF48508">
    <property type="entry name" value="Nuclear receptor ligand-binding domain"/>
    <property type="match status" value="1"/>
</dbReference>
<dbReference type="GO" id="GO:0005654">
    <property type="term" value="C:nucleoplasm"/>
    <property type="evidence" value="ECO:0007669"/>
    <property type="project" value="UniProtKB-ARBA"/>
</dbReference>
<feature type="compositionally biased region" description="Low complexity" evidence="12">
    <location>
        <begin position="16"/>
        <end position="29"/>
    </location>
</feature>
<dbReference type="GO" id="GO:0008270">
    <property type="term" value="F:zinc ion binding"/>
    <property type="evidence" value="ECO:0007669"/>
    <property type="project" value="UniProtKB-KW"/>
</dbReference>
<dbReference type="Gene3D" id="3.30.50.10">
    <property type="entry name" value="Erythroid Transcription Factor GATA-1, subunit A"/>
    <property type="match status" value="1"/>
</dbReference>
<sequence>MAMVVSSWRDPQDDVAGATPAAPTRSAGGPRRRRRRRRAAAAGGLGRAAHAADPGPARSARHPGTAGDKGQGPPGSGQSQQHIECVVCGDKSSGKHYGQFTCEGCKSFFKRSVRRNLTYTCRANRNCPIDQHHRNQCQYCRLKKCLKVGMRREAVQRGRMPPTQPNPGQYALTNGDPLNGHCYLSGYISLLLRAEPYPTSRYGSQCMQPNNIMGIENICELAARLLFSAVEWARNIPFFPDLQITDQVSLLRLTWSELFVLNAAQCSMPLHVAPLLAAAGLHASPMSADRVVAFMDHIRIFQEQVEKLKALHVDSAEYSCLKAIVLFTSDACGLSDAAHIESLQEKSQCALEEYVRSQYPNQPSRFGKLLLRLPSLRTVSSSVIEQLFFVRLRLSGPTWAKDSKAAGTPGGAAGQAGRAGGRRAETRAAHPAEIQPELQSMGKRDYFRIRSVSTLARKKKKEKEKKKNLVSVW</sequence>
<dbReference type="GO" id="GO:0043565">
    <property type="term" value="F:sequence-specific DNA binding"/>
    <property type="evidence" value="ECO:0007669"/>
    <property type="project" value="InterPro"/>
</dbReference>
<keyword evidence="4 11" id="KW-0863">Zinc-finger</keyword>
<dbReference type="InterPro" id="IPR001628">
    <property type="entry name" value="Znf_hrmn_rcpt"/>
</dbReference>
<evidence type="ECO:0000256" key="7">
    <source>
        <dbReference type="ARBA" id="ARBA00023125"/>
    </source>
</evidence>
<dbReference type="InterPro" id="IPR035500">
    <property type="entry name" value="NHR-like_dom_sf"/>
</dbReference>
<dbReference type="PRINTS" id="PR00398">
    <property type="entry name" value="STRDHORMONER"/>
</dbReference>
<dbReference type="FunFam" id="1.10.565.10:FF:000003">
    <property type="entry name" value="Coup transcription factor 2 isoform 1"/>
    <property type="match status" value="1"/>
</dbReference>
<evidence type="ECO:0000313" key="16">
    <source>
        <dbReference type="Proteomes" id="UP000233100"/>
    </source>
</evidence>
<evidence type="ECO:0000256" key="4">
    <source>
        <dbReference type="ARBA" id="ARBA00022771"/>
    </source>
</evidence>
<keyword evidence="16" id="KW-1185">Reference proteome</keyword>
<evidence type="ECO:0000259" key="13">
    <source>
        <dbReference type="PROSITE" id="PS51030"/>
    </source>
</evidence>
<dbReference type="GO" id="GO:0001227">
    <property type="term" value="F:DNA-binding transcription repressor activity, RNA polymerase II-specific"/>
    <property type="evidence" value="ECO:0007669"/>
    <property type="project" value="UniProtKB-ARBA"/>
</dbReference>
<evidence type="ECO:0000256" key="12">
    <source>
        <dbReference type="SAM" id="MobiDB-lite"/>
    </source>
</evidence>
<dbReference type="CDD" id="cd06958">
    <property type="entry name" value="NR_DBD_COUP_TF"/>
    <property type="match status" value="1"/>
</dbReference>
<dbReference type="GeneTree" id="ENSGT00940000157876"/>
<feature type="region of interest" description="Disordered" evidence="12">
    <location>
        <begin position="401"/>
        <end position="441"/>
    </location>
</feature>
<dbReference type="Proteomes" id="UP000233100">
    <property type="component" value="Chromosome 6"/>
</dbReference>
<keyword evidence="5 11" id="KW-0862">Zinc</keyword>
<evidence type="ECO:0000256" key="9">
    <source>
        <dbReference type="ARBA" id="ARBA00023170"/>
    </source>
</evidence>
<dbReference type="SMART" id="SM00399">
    <property type="entry name" value="ZnF_C4"/>
    <property type="match status" value="1"/>
</dbReference>
<evidence type="ECO:0000313" key="15">
    <source>
        <dbReference type="Ensembl" id="ENSMFAP00000058323.1"/>
    </source>
</evidence>
<proteinExistence type="inferred from homology"/>
<comment type="subcellular location">
    <subcellularLocation>
        <location evidence="1 11">Nucleus</location>
    </subcellularLocation>
</comment>
<dbReference type="Gene3D" id="1.10.565.10">
    <property type="entry name" value="Retinoid X Receptor"/>
    <property type="match status" value="1"/>
</dbReference>
<feature type="compositionally biased region" description="Basic residues" evidence="12">
    <location>
        <begin position="30"/>
        <end position="39"/>
    </location>
</feature>